<dbReference type="CDD" id="cd06226">
    <property type="entry name" value="M14_CPT_like"/>
    <property type="match status" value="1"/>
</dbReference>
<evidence type="ECO:0000256" key="2">
    <source>
        <dbReference type="ARBA" id="ARBA00005988"/>
    </source>
</evidence>
<proteinExistence type="inferred from homology"/>
<dbReference type="PANTHER" id="PTHR11705:SF119">
    <property type="entry name" value="OS02G0119300 PROTEIN"/>
    <property type="match status" value="1"/>
</dbReference>
<dbReference type="Gene3D" id="3.40.630.10">
    <property type="entry name" value="Zn peptidases"/>
    <property type="match status" value="1"/>
</dbReference>
<dbReference type="InterPro" id="IPR000834">
    <property type="entry name" value="Peptidase_M14"/>
</dbReference>
<dbReference type="RefSeq" id="WP_394462042.1">
    <property type="nucleotide sequence ID" value="NZ_JBIGHZ010000005.1"/>
</dbReference>
<accession>A0ABW7FXU2</accession>
<gene>
    <name evidence="6" type="ORF">ACG0Z6_12905</name>
</gene>
<dbReference type="PRINTS" id="PR00765">
    <property type="entry name" value="CRBOXYPTASEA"/>
</dbReference>
<reference evidence="6 7" key="1">
    <citation type="submission" date="2024-08" db="EMBL/GenBank/DDBJ databases">
        <authorList>
            <person name="Lu H."/>
        </authorList>
    </citation>
    <scope>NUCLEOTIDE SEQUENCE [LARGE SCALE GENOMIC DNA]</scope>
    <source>
        <strain evidence="6 7">BYS180W</strain>
    </source>
</reference>
<dbReference type="Pfam" id="PF00246">
    <property type="entry name" value="Peptidase_M14"/>
    <property type="match status" value="1"/>
</dbReference>
<feature type="signal peptide" evidence="4">
    <location>
        <begin position="1"/>
        <end position="28"/>
    </location>
</feature>
<evidence type="ECO:0000313" key="7">
    <source>
        <dbReference type="Proteomes" id="UP001606099"/>
    </source>
</evidence>
<dbReference type="SMART" id="SM00631">
    <property type="entry name" value="Zn_pept"/>
    <property type="match status" value="1"/>
</dbReference>
<comment type="caution">
    <text evidence="6">The sequence shown here is derived from an EMBL/GenBank/DDBJ whole genome shotgun (WGS) entry which is preliminary data.</text>
</comment>
<name>A0ABW7FXU2_9BURK</name>
<evidence type="ECO:0000313" key="6">
    <source>
        <dbReference type="EMBL" id="MFG6449131.1"/>
    </source>
</evidence>
<evidence type="ECO:0000259" key="5">
    <source>
        <dbReference type="PROSITE" id="PS52035"/>
    </source>
</evidence>
<sequence>MTRKAFSCNPGYCLAALLSLAAPALALAQASLPQPTIHGREAAPRQTMRAYFDDVRKARAIAHSRFETLASEYELGYVIVQLNEQEASELRAMGFRLVPDPHWMTQQLEQARKESEARARASQATATGIPNYSCYPTVEEVFTEAEGMAANKPQLASWIDIGDSWAKGAGQGGYDLRVLKLTNSAVSGDKPKLFINAGIHAREYTTTPLVLEFARKLYNGHGVDADATWILDHHEVHLLLATNPDGRKKAESGILWRKNTNTAYCGATSNYRGADLNRNFGFTWNISNGGGSSGNACSETYRGPSAASEPETRAVEAYIRSLWPDRRGPNRTDPAPLDTSGIHLDIHSHGRLLLWPWGSNGAPAGNDTQLATLGRKFAYWNRHTPQRSLDLYETDGTSDGPSYGELGVASFTFELGTAFFQQCSYYNSTVLPDNMPALMYAAKVVRTPYQTPAGPDVTALALNYKRVPQGRPATLVARVDDTRYNQTNGTEPTQTIAAAEAYIDVPPWLSGARAIPLSARDGSFDANNEYVVGQIDTTGLSVGQHLVYVRGQDAAGNWGAFSALFMQVDAPNRTALTSPQKEAQRR</sequence>
<keyword evidence="7" id="KW-1185">Reference proteome</keyword>
<evidence type="ECO:0000256" key="3">
    <source>
        <dbReference type="PROSITE-ProRule" id="PRU01379"/>
    </source>
</evidence>
<feature type="chain" id="PRO_5047110001" evidence="4">
    <location>
        <begin position="29"/>
        <end position="586"/>
    </location>
</feature>
<dbReference type="PROSITE" id="PS52035">
    <property type="entry name" value="PEPTIDASE_M14"/>
    <property type="match status" value="1"/>
</dbReference>
<feature type="active site" description="Proton donor/acceptor" evidence="3">
    <location>
        <position position="414"/>
    </location>
</feature>
<keyword evidence="4" id="KW-0732">Signal</keyword>
<evidence type="ECO:0000256" key="1">
    <source>
        <dbReference type="ARBA" id="ARBA00001947"/>
    </source>
</evidence>
<dbReference type="EMBL" id="JBIGHZ010000005">
    <property type="protein sequence ID" value="MFG6449131.1"/>
    <property type="molecule type" value="Genomic_DNA"/>
</dbReference>
<dbReference type="SUPFAM" id="SSF53187">
    <property type="entry name" value="Zn-dependent exopeptidases"/>
    <property type="match status" value="1"/>
</dbReference>
<protein>
    <submittedName>
        <fullName evidence="6">M14 family metallopeptidase</fullName>
    </submittedName>
</protein>
<organism evidence="6 7">
    <name type="scientific">Roseateles rivi</name>
    <dbReference type="NCBI Taxonomy" id="3299028"/>
    <lineage>
        <taxon>Bacteria</taxon>
        <taxon>Pseudomonadati</taxon>
        <taxon>Pseudomonadota</taxon>
        <taxon>Betaproteobacteria</taxon>
        <taxon>Burkholderiales</taxon>
        <taxon>Sphaerotilaceae</taxon>
        <taxon>Roseateles</taxon>
    </lineage>
</organism>
<comment type="cofactor">
    <cofactor evidence="1">
        <name>Zn(2+)</name>
        <dbReference type="ChEBI" id="CHEBI:29105"/>
    </cofactor>
</comment>
<feature type="domain" description="Peptidase M14" evidence="5">
    <location>
        <begin position="134"/>
        <end position="445"/>
    </location>
</feature>
<dbReference type="Proteomes" id="UP001606099">
    <property type="component" value="Unassembled WGS sequence"/>
</dbReference>
<evidence type="ECO:0000256" key="4">
    <source>
        <dbReference type="SAM" id="SignalP"/>
    </source>
</evidence>
<comment type="similarity">
    <text evidence="2 3">Belongs to the peptidase M14 family.</text>
</comment>
<dbReference type="PANTHER" id="PTHR11705">
    <property type="entry name" value="PROTEASE FAMILY M14 CARBOXYPEPTIDASE A,B"/>
    <property type="match status" value="1"/>
</dbReference>